<gene>
    <name evidence="1" type="ORF">BE04_32925</name>
</gene>
<evidence type="ECO:0000313" key="1">
    <source>
        <dbReference type="EMBL" id="KYF66672.1"/>
    </source>
</evidence>
<comment type="caution">
    <text evidence="1">The sequence shown here is derived from an EMBL/GenBank/DDBJ whole genome shotgun (WGS) entry which is preliminary data.</text>
</comment>
<dbReference type="Proteomes" id="UP000075604">
    <property type="component" value="Unassembled WGS sequence"/>
</dbReference>
<accession>A0A150QFL5</accession>
<evidence type="ECO:0000313" key="2">
    <source>
        <dbReference type="Proteomes" id="UP000075604"/>
    </source>
</evidence>
<dbReference type="EMBL" id="JELX01000322">
    <property type="protein sequence ID" value="KYF66672.1"/>
    <property type="molecule type" value="Genomic_DNA"/>
</dbReference>
<sequence>MCAAECETSDDCRDGYACIAGGVCWPSCTSDAQCTEVGVCDDYWDACYSPDGSACTEDSVCSGEWCLSQAQYGFPGGYCSGFCGDGIGECTGGGTCYIDPGDTTGICLTPCAADSDCRDGYICDADNTCWPGCTSDAQCSDGYVCSPTGRCDPPTETGDGADGDACAADSDCAGGFCFSEADGFPGGYCTGPCTPGADDCAGGGYCALDGEGNGVCAAECETSDDCREGYACSSGLCQ</sequence>
<dbReference type="AlphaFoldDB" id="A0A150QFL5"/>
<reference evidence="1 2" key="1">
    <citation type="submission" date="2014-02" db="EMBL/GenBank/DDBJ databases">
        <title>The small core and large imbalanced accessory genome model reveals a collaborative survival strategy of Sorangium cellulosum strains in nature.</title>
        <authorList>
            <person name="Han K."/>
            <person name="Peng R."/>
            <person name="Blom J."/>
            <person name="Li Y.-Z."/>
        </authorList>
    </citation>
    <scope>NUCLEOTIDE SEQUENCE [LARGE SCALE GENOMIC DNA]</scope>
    <source>
        <strain evidence="1 2">So0157-18</strain>
    </source>
</reference>
<organism evidence="1 2">
    <name type="scientific">Sorangium cellulosum</name>
    <name type="common">Polyangium cellulosum</name>
    <dbReference type="NCBI Taxonomy" id="56"/>
    <lineage>
        <taxon>Bacteria</taxon>
        <taxon>Pseudomonadati</taxon>
        <taxon>Myxococcota</taxon>
        <taxon>Polyangia</taxon>
        <taxon>Polyangiales</taxon>
        <taxon>Polyangiaceae</taxon>
        <taxon>Sorangium</taxon>
    </lineage>
</organism>
<proteinExistence type="predicted"/>
<protein>
    <submittedName>
        <fullName evidence="1">Uncharacterized protein</fullName>
    </submittedName>
</protein>
<name>A0A150QFL5_SORCE</name>